<dbReference type="InterPro" id="IPR002213">
    <property type="entry name" value="UDP_glucos_trans"/>
</dbReference>
<accession>A0A3G1S3S5</accession>
<dbReference type="EC" id="2.4.1.-" evidence="5"/>
<dbReference type="PANTHER" id="PTHR48047:SF229">
    <property type="entry name" value="UDP-GLYCOSYLTRANSFERASE 73C3-RELATED"/>
    <property type="match status" value="1"/>
</dbReference>
<keyword evidence="3 4" id="KW-0808">Transferase</keyword>
<dbReference type="InterPro" id="IPR035595">
    <property type="entry name" value="UDP_glycos_trans_CS"/>
</dbReference>
<dbReference type="FunFam" id="3.40.50.2000:FF:000047">
    <property type="entry name" value="Glycosyltransferase"/>
    <property type="match status" value="1"/>
</dbReference>
<dbReference type="PROSITE" id="PS00375">
    <property type="entry name" value="UDPGT"/>
    <property type="match status" value="1"/>
</dbReference>
<proteinExistence type="evidence at transcript level"/>
<dbReference type="GO" id="GO:0035251">
    <property type="term" value="F:UDP-glucosyltransferase activity"/>
    <property type="evidence" value="ECO:0007669"/>
    <property type="project" value="TreeGrafter"/>
</dbReference>
<evidence type="ECO:0000256" key="3">
    <source>
        <dbReference type="ARBA" id="ARBA00022679"/>
    </source>
</evidence>
<name>A0A3G1S3S5_ANDPA</name>
<dbReference type="Pfam" id="PF00201">
    <property type="entry name" value="UDPGT"/>
    <property type="match status" value="1"/>
</dbReference>
<dbReference type="EMBL" id="MF285067">
    <property type="protein sequence ID" value="AXL95242.1"/>
    <property type="molecule type" value="mRNA"/>
</dbReference>
<organism evidence="6">
    <name type="scientific">Andrographis paniculata</name>
    <name type="common">Creat</name>
    <name type="synonym">Justicia paniculata</name>
    <dbReference type="NCBI Taxonomy" id="175694"/>
    <lineage>
        <taxon>Eukaryota</taxon>
        <taxon>Viridiplantae</taxon>
        <taxon>Streptophyta</taxon>
        <taxon>Embryophyta</taxon>
        <taxon>Tracheophyta</taxon>
        <taxon>Spermatophyta</taxon>
        <taxon>Magnoliopsida</taxon>
        <taxon>eudicotyledons</taxon>
        <taxon>Gunneridae</taxon>
        <taxon>Pentapetalae</taxon>
        <taxon>asterids</taxon>
        <taxon>lamiids</taxon>
        <taxon>Lamiales</taxon>
        <taxon>Acanthaceae</taxon>
        <taxon>Acanthoideae</taxon>
        <taxon>Andrographideae</taxon>
        <taxon>Andrographis</taxon>
    </lineage>
</organism>
<dbReference type="PANTHER" id="PTHR48047">
    <property type="entry name" value="GLYCOSYLTRANSFERASE"/>
    <property type="match status" value="1"/>
</dbReference>
<dbReference type="FunFam" id="3.40.50.2000:FF:000071">
    <property type="entry name" value="Glycosyltransferase"/>
    <property type="match status" value="1"/>
</dbReference>
<dbReference type="SUPFAM" id="SSF53756">
    <property type="entry name" value="UDP-Glycosyltransferase/glycogen phosphorylase"/>
    <property type="match status" value="1"/>
</dbReference>
<comment type="similarity">
    <text evidence="1 4">Belongs to the UDP-glycosyltransferase family.</text>
</comment>
<reference evidence="6" key="1">
    <citation type="journal article" date="2018" name="Plant J.">
        <title>The medicinal plant Andrographis paniculata genome provides insight into biosynthesis of the bioactive diterpenoid neoandrographolide.</title>
        <authorList>
            <person name="Sun W."/>
            <person name="Leng L."/>
            <person name="Yin Q."/>
            <person name="Xu M."/>
            <person name="Huang M."/>
            <person name="Xu Z."/>
            <person name="Zhang Y."/>
            <person name="Yao H."/>
            <person name="Wang C."/>
            <person name="Xiong C."/>
            <person name="Chen S."/>
            <person name="Jiang C."/>
            <person name="Xie N."/>
            <person name="Zheng X."/>
            <person name="Wang Y."/>
            <person name="Song C."/>
            <person name="Peters R.J."/>
            <person name="Chen S."/>
        </authorList>
    </citation>
    <scope>NUCLEOTIDE SEQUENCE</scope>
    <source>
        <strain evidence="6">CXL_10051</strain>
    </source>
</reference>
<sequence>MAPNFVLFPYMAQGHTIPMVDIGRLLAARGVTVTIISTPVNSRRISPVIDRAAASGLPIRVAIVEYPSTKVGLPEGCENYDMLPEASDVIRFLHGTTLMKDDVRNLLKELRPACLISDMLLSWTAEMALDLGIPRLIFHGTSCFAHVMWNVLETSKAVEAVASNTEYFIMPELPDNVPITKAQIRGTPGELPPDWDKLQREFFDAEKKSFGTVANTFEELELKYVEHYLKTSAKRVWCIGPVSLCNDDELDKAERGNKAVIDEHECLKWLDSQDRDSVIFVCLGTLSRVASSQLIELGLALESSGRPFIWVVKSASDEFKSWLSEENFEGRVKGRGLVIRGWAPQLLILSHASVGGFLTHCGWNSTLEGISAGLPMATWPVFAEQFINEKFVVYVAKTGVRVGVEMPVMAGEEEAAGVQVKMEEIKMAIDEMMDGGDEGKERRERARKLGEMAKMAMAGGGSSYANMTRLIREVQEVEE</sequence>
<evidence type="ECO:0000256" key="2">
    <source>
        <dbReference type="ARBA" id="ARBA00022676"/>
    </source>
</evidence>
<dbReference type="GeneID" id="127248984"/>
<dbReference type="Gene3D" id="3.40.50.2000">
    <property type="entry name" value="Glycogen Phosphorylase B"/>
    <property type="match status" value="2"/>
</dbReference>
<dbReference type="CDD" id="cd03784">
    <property type="entry name" value="GT1_Gtf-like"/>
    <property type="match status" value="1"/>
</dbReference>
<evidence type="ECO:0000313" key="6">
    <source>
        <dbReference type="EMBL" id="AXL95242.1"/>
    </source>
</evidence>
<dbReference type="AlphaFoldDB" id="A0A3G1S3S5"/>
<evidence type="ECO:0000256" key="1">
    <source>
        <dbReference type="ARBA" id="ARBA00009995"/>
    </source>
</evidence>
<dbReference type="KEGG" id="apan:127248984"/>
<dbReference type="OrthoDB" id="5835829at2759"/>
<evidence type="ECO:0000256" key="5">
    <source>
        <dbReference type="RuleBase" id="RU362057"/>
    </source>
</evidence>
<keyword evidence="2 4" id="KW-0328">Glycosyltransferase</keyword>
<protein>
    <recommendedName>
        <fullName evidence="5">Glycosyltransferase</fullName>
        <ecNumber evidence="5">2.4.1.-</ecNumber>
    </recommendedName>
</protein>
<dbReference type="RefSeq" id="XP_051127523.1">
    <property type="nucleotide sequence ID" value="XM_051271566.1"/>
</dbReference>
<evidence type="ECO:0000256" key="4">
    <source>
        <dbReference type="RuleBase" id="RU003718"/>
    </source>
</evidence>